<feature type="transmembrane region" description="Helical" evidence="2">
    <location>
        <begin position="181"/>
        <end position="203"/>
    </location>
</feature>
<keyword evidence="2" id="KW-0812">Transmembrane</keyword>
<evidence type="ECO:0000313" key="3">
    <source>
        <dbReference type="EMBL" id="KAF2828887.1"/>
    </source>
</evidence>
<evidence type="ECO:0000256" key="2">
    <source>
        <dbReference type="SAM" id="Phobius"/>
    </source>
</evidence>
<organism evidence="3 4">
    <name type="scientific">Ophiobolus disseminans</name>
    <dbReference type="NCBI Taxonomy" id="1469910"/>
    <lineage>
        <taxon>Eukaryota</taxon>
        <taxon>Fungi</taxon>
        <taxon>Dikarya</taxon>
        <taxon>Ascomycota</taxon>
        <taxon>Pezizomycotina</taxon>
        <taxon>Dothideomycetes</taxon>
        <taxon>Pleosporomycetidae</taxon>
        <taxon>Pleosporales</taxon>
        <taxon>Pleosporineae</taxon>
        <taxon>Phaeosphaeriaceae</taxon>
        <taxon>Ophiobolus</taxon>
    </lineage>
</organism>
<dbReference type="Pfam" id="PF11374">
    <property type="entry name" value="DUF3176"/>
    <property type="match status" value="1"/>
</dbReference>
<dbReference type="PANTHER" id="PTHR35394:SF5">
    <property type="entry name" value="DUF3176 DOMAIN-CONTAINING PROTEIN"/>
    <property type="match status" value="1"/>
</dbReference>
<feature type="region of interest" description="Disordered" evidence="1">
    <location>
        <begin position="45"/>
        <end position="66"/>
    </location>
</feature>
<dbReference type="EMBL" id="MU006222">
    <property type="protein sequence ID" value="KAF2828887.1"/>
    <property type="molecule type" value="Genomic_DNA"/>
</dbReference>
<feature type="transmembrane region" description="Helical" evidence="2">
    <location>
        <begin position="77"/>
        <end position="99"/>
    </location>
</feature>
<dbReference type="OrthoDB" id="5376804at2759"/>
<dbReference type="PANTHER" id="PTHR35394">
    <property type="entry name" value="DUF3176 DOMAIN-CONTAINING PROTEIN"/>
    <property type="match status" value="1"/>
</dbReference>
<proteinExistence type="predicted"/>
<gene>
    <name evidence="3" type="ORF">CC86DRAFT_454524</name>
</gene>
<evidence type="ECO:0000256" key="1">
    <source>
        <dbReference type="SAM" id="MobiDB-lite"/>
    </source>
</evidence>
<sequence>MYSHDRVSGYPPHDAAPNPATYVPSSYDQGAHLLYPQDRELPPSKSAHVELNDVPSGHGSTISPPPRQGFRHTFSSWAFEIFAVVVSAASIVAIVAVLYRENGKPLSAWKIGISLNTVVATLGTLARTNLAFAISSCVGQQKWSWFQRKSDKITAFERFDEATRGPLGGAKLFFWLRFRHWAALGALVTVGVVAFDPFLQLVISNVGRLDDVVATQNATIGQALTMGGGQSVRWFKTGPLGRVNTTQGILLPQGTENRPDLGIVSALYNGFSNSSLYRSVSADFQCTTGNCTWAPFVTAAVCNRCEDVSVDLKSASGSGKEGSNVAMQSNVMISPDNYTTFSLPYANIKNYNLPLKDFAGDWWNYTTYGGKIARTFMTTNTTYDPRQTLRFQELETLLMAFLMVRVSDEWLQSGLPWNQTKPVATECALYLCAKEYESRSQGNALKDTVTASWATRDPLSYRVDEKAGLQFDMKIASAYDKDQGNKLYEPLVGLVKHDLRLVLPPEAADKHRIPTGGINVTQPFIQTLTEALLTFRGATPRMEQKNFTLMAFPEIRAPAMMDALWNSTNLTTTFDNVAKSLTNHIRSDSPDRHQGTTQNWIIYIRVRWAYLAYPIGMLVIGMSYVISTIIESARLRMPVWKEAALPTLLYGLDEETQRLLRHKEEGEKVKTGDVRVRFALDEKEGCRRLVAS</sequence>
<feature type="transmembrane region" description="Helical" evidence="2">
    <location>
        <begin position="608"/>
        <end position="630"/>
    </location>
</feature>
<feature type="region of interest" description="Disordered" evidence="1">
    <location>
        <begin position="1"/>
        <end position="22"/>
    </location>
</feature>
<keyword evidence="2" id="KW-0472">Membrane</keyword>
<reference evidence="3" key="1">
    <citation type="journal article" date="2020" name="Stud. Mycol.">
        <title>101 Dothideomycetes genomes: a test case for predicting lifestyles and emergence of pathogens.</title>
        <authorList>
            <person name="Haridas S."/>
            <person name="Albert R."/>
            <person name="Binder M."/>
            <person name="Bloem J."/>
            <person name="Labutti K."/>
            <person name="Salamov A."/>
            <person name="Andreopoulos B."/>
            <person name="Baker S."/>
            <person name="Barry K."/>
            <person name="Bills G."/>
            <person name="Bluhm B."/>
            <person name="Cannon C."/>
            <person name="Castanera R."/>
            <person name="Culley D."/>
            <person name="Daum C."/>
            <person name="Ezra D."/>
            <person name="Gonzalez J."/>
            <person name="Henrissat B."/>
            <person name="Kuo A."/>
            <person name="Liang C."/>
            <person name="Lipzen A."/>
            <person name="Lutzoni F."/>
            <person name="Magnuson J."/>
            <person name="Mondo S."/>
            <person name="Nolan M."/>
            <person name="Ohm R."/>
            <person name="Pangilinan J."/>
            <person name="Park H.-J."/>
            <person name="Ramirez L."/>
            <person name="Alfaro M."/>
            <person name="Sun H."/>
            <person name="Tritt A."/>
            <person name="Yoshinaga Y."/>
            <person name="Zwiers L.-H."/>
            <person name="Turgeon B."/>
            <person name="Goodwin S."/>
            <person name="Spatafora J."/>
            <person name="Crous P."/>
            <person name="Grigoriev I."/>
        </authorList>
    </citation>
    <scope>NUCLEOTIDE SEQUENCE</scope>
    <source>
        <strain evidence="3">CBS 113818</strain>
    </source>
</reference>
<dbReference type="InterPro" id="IPR021514">
    <property type="entry name" value="DUF3176"/>
</dbReference>
<name>A0A6A7A860_9PLEO</name>
<evidence type="ECO:0008006" key="5">
    <source>
        <dbReference type="Google" id="ProtNLM"/>
    </source>
</evidence>
<dbReference type="Proteomes" id="UP000799424">
    <property type="component" value="Unassembled WGS sequence"/>
</dbReference>
<feature type="transmembrane region" description="Helical" evidence="2">
    <location>
        <begin position="119"/>
        <end position="139"/>
    </location>
</feature>
<dbReference type="AlphaFoldDB" id="A0A6A7A860"/>
<keyword evidence="2" id="KW-1133">Transmembrane helix</keyword>
<evidence type="ECO:0000313" key="4">
    <source>
        <dbReference type="Proteomes" id="UP000799424"/>
    </source>
</evidence>
<keyword evidence="4" id="KW-1185">Reference proteome</keyword>
<accession>A0A6A7A860</accession>
<protein>
    <recommendedName>
        <fullName evidence="5">DUF3176 domain-containing protein</fullName>
    </recommendedName>
</protein>